<gene>
    <name evidence="1" type="ORF">KQI86_14625</name>
</gene>
<protein>
    <submittedName>
        <fullName evidence="1">Uncharacterized protein</fullName>
    </submittedName>
</protein>
<evidence type="ECO:0000313" key="1">
    <source>
        <dbReference type="EMBL" id="MBU5485553.1"/>
    </source>
</evidence>
<proteinExistence type="predicted"/>
<organism evidence="1 2">
    <name type="scientific">Clostridium mobile</name>
    <dbReference type="NCBI Taxonomy" id="2841512"/>
    <lineage>
        <taxon>Bacteria</taxon>
        <taxon>Bacillati</taxon>
        <taxon>Bacillota</taxon>
        <taxon>Clostridia</taxon>
        <taxon>Eubacteriales</taxon>
        <taxon>Clostridiaceae</taxon>
        <taxon>Clostridium</taxon>
    </lineage>
</organism>
<dbReference type="RefSeq" id="WP_216440089.1">
    <property type="nucleotide sequence ID" value="NZ_JAHLQF010000003.1"/>
</dbReference>
<accession>A0ABS6EK12</accession>
<name>A0ABS6EK12_9CLOT</name>
<dbReference type="EMBL" id="JAHLQF010000003">
    <property type="protein sequence ID" value="MBU5485553.1"/>
    <property type="molecule type" value="Genomic_DNA"/>
</dbReference>
<evidence type="ECO:0000313" key="2">
    <source>
        <dbReference type="Proteomes" id="UP000726170"/>
    </source>
</evidence>
<sequence length="49" mass="5792">MLEGNIEELKMRAKKMLIDGKTIDEIRSETGLREKDIKRVQNEITKEFL</sequence>
<comment type="caution">
    <text evidence="1">The sequence shown here is derived from an EMBL/GenBank/DDBJ whole genome shotgun (WGS) entry which is preliminary data.</text>
</comment>
<keyword evidence="2" id="KW-1185">Reference proteome</keyword>
<dbReference type="Proteomes" id="UP000726170">
    <property type="component" value="Unassembled WGS sequence"/>
</dbReference>
<reference evidence="1 2" key="1">
    <citation type="submission" date="2021-06" db="EMBL/GenBank/DDBJ databases">
        <authorList>
            <person name="Sun Q."/>
            <person name="Li D."/>
        </authorList>
    </citation>
    <scope>NUCLEOTIDE SEQUENCE [LARGE SCALE GENOMIC DNA]</scope>
    <source>
        <strain evidence="1 2">MSJ-11</strain>
    </source>
</reference>